<dbReference type="Gene3D" id="1.20.1050.10">
    <property type="match status" value="1"/>
</dbReference>
<dbReference type="SFLD" id="SFLDG00358">
    <property type="entry name" value="Main_(cytGST)"/>
    <property type="match status" value="1"/>
</dbReference>
<dbReference type="GO" id="GO:0004364">
    <property type="term" value="F:glutathione transferase activity"/>
    <property type="evidence" value="ECO:0007669"/>
    <property type="project" value="UniProtKB-EC"/>
</dbReference>
<protein>
    <submittedName>
        <fullName evidence="3">Glutathione S-transferase GST-4.5</fullName>
        <ecNumber evidence="3">2.5.1.18</ecNumber>
    </submittedName>
</protein>
<dbReference type="SUPFAM" id="SSF52833">
    <property type="entry name" value="Thioredoxin-like"/>
    <property type="match status" value="1"/>
</dbReference>
<dbReference type="InterPro" id="IPR036282">
    <property type="entry name" value="Glutathione-S-Trfase_C_sf"/>
</dbReference>
<dbReference type="CDD" id="cd03057">
    <property type="entry name" value="GST_N_Beta"/>
    <property type="match status" value="1"/>
</dbReference>
<dbReference type="Gene3D" id="3.40.30.10">
    <property type="entry name" value="Glutaredoxin"/>
    <property type="match status" value="1"/>
</dbReference>
<dbReference type="InterPro" id="IPR004045">
    <property type="entry name" value="Glutathione_S-Trfase_N"/>
</dbReference>
<evidence type="ECO:0000313" key="4">
    <source>
        <dbReference type="Proteomes" id="UP000193570"/>
    </source>
</evidence>
<evidence type="ECO:0000259" key="2">
    <source>
        <dbReference type="PROSITE" id="PS50405"/>
    </source>
</evidence>
<dbReference type="OrthoDB" id="7583243at2"/>
<dbReference type="PANTHER" id="PTHR44051">
    <property type="entry name" value="GLUTATHIONE S-TRANSFERASE-RELATED"/>
    <property type="match status" value="1"/>
</dbReference>
<evidence type="ECO:0000259" key="1">
    <source>
        <dbReference type="PROSITE" id="PS50404"/>
    </source>
</evidence>
<dbReference type="InterPro" id="IPR010987">
    <property type="entry name" value="Glutathione-S-Trfase_C-like"/>
</dbReference>
<dbReference type="SUPFAM" id="SSF47616">
    <property type="entry name" value="GST C-terminal domain-like"/>
    <property type="match status" value="1"/>
</dbReference>
<dbReference type="AlphaFoldDB" id="A0A1X7A6C5"/>
<dbReference type="SFLD" id="SFLDS00019">
    <property type="entry name" value="Glutathione_Transferase_(cytos"/>
    <property type="match status" value="1"/>
</dbReference>
<feature type="domain" description="GST C-terminal" evidence="2">
    <location>
        <begin position="83"/>
        <end position="205"/>
    </location>
</feature>
<dbReference type="Proteomes" id="UP000193570">
    <property type="component" value="Unassembled WGS sequence"/>
</dbReference>
<organism evidence="3 4">
    <name type="scientific">Roseivivax jejudonensis</name>
    <dbReference type="NCBI Taxonomy" id="1529041"/>
    <lineage>
        <taxon>Bacteria</taxon>
        <taxon>Pseudomonadati</taxon>
        <taxon>Pseudomonadota</taxon>
        <taxon>Alphaproteobacteria</taxon>
        <taxon>Rhodobacterales</taxon>
        <taxon>Roseobacteraceae</taxon>
        <taxon>Roseivivax</taxon>
    </lineage>
</organism>
<feature type="domain" description="GST N-terminal" evidence="1">
    <location>
        <begin position="1"/>
        <end position="78"/>
    </location>
</feature>
<reference evidence="3 4" key="1">
    <citation type="submission" date="2017-03" db="EMBL/GenBank/DDBJ databases">
        <authorList>
            <person name="Afonso C.L."/>
            <person name="Miller P.J."/>
            <person name="Scott M.A."/>
            <person name="Spackman E."/>
            <person name="Goraichik I."/>
            <person name="Dimitrov K.M."/>
            <person name="Suarez D.L."/>
            <person name="Swayne D.E."/>
        </authorList>
    </citation>
    <scope>NUCLEOTIDE SEQUENCE [LARGE SCALE GENOMIC DNA]</scope>
    <source>
        <strain evidence="3 4">CECT 8625</strain>
    </source>
</reference>
<name>A0A1X7A6C5_9RHOB</name>
<proteinExistence type="predicted"/>
<dbReference type="EC" id="2.5.1.18" evidence="3"/>
<evidence type="ECO:0000313" key="3">
    <source>
        <dbReference type="EMBL" id="SLN71374.1"/>
    </source>
</evidence>
<dbReference type="PANTHER" id="PTHR44051:SF8">
    <property type="entry name" value="GLUTATHIONE S-TRANSFERASE GSTA"/>
    <property type="match status" value="1"/>
</dbReference>
<dbReference type="InterPro" id="IPR036249">
    <property type="entry name" value="Thioredoxin-like_sf"/>
</dbReference>
<sequence length="205" mass="22824">MRLFTMPGTCALAPNIATLWAGLPVEIVNLERGEHRKPDYLAINPKGQVPALELKPGQILTEAAAILSYIADSVPGGPLHETDPLDRARRIEALSYMTSEVHADFGGHFAPQRTAKSDAAMIEVREVTYVKLNAHFRRLDTRLMESGSGWYLDRRSIADPYLYILVRWIDGTPLTPGDYSHLSAFRVRMEADAHVVAALERQDMA</sequence>
<dbReference type="CDD" id="cd03188">
    <property type="entry name" value="GST_C_Beta"/>
    <property type="match status" value="1"/>
</dbReference>
<keyword evidence="3" id="KW-0808">Transferase</keyword>
<gene>
    <name evidence="3" type="primary">gst_2</name>
    <name evidence="3" type="ORF">ROJ8625_03721</name>
</gene>
<dbReference type="PROSITE" id="PS50405">
    <property type="entry name" value="GST_CTER"/>
    <property type="match status" value="1"/>
</dbReference>
<accession>A0A1X7A6C5</accession>
<dbReference type="EMBL" id="FWFK01000008">
    <property type="protein sequence ID" value="SLN71374.1"/>
    <property type="molecule type" value="Genomic_DNA"/>
</dbReference>
<dbReference type="Pfam" id="PF02798">
    <property type="entry name" value="GST_N"/>
    <property type="match status" value="1"/>
</dbReference>
<dbReference type="PROSITE" id="PS50404">
    <property type="entry name" value="GST_NTER"/>
    <property type="match status" value="1"/>
</dbReference>
<keyword evidence="4" id="KW-1185">Reference proteome</keyword>
<dbReference type="InterPro" id="IPR040079">
    <property type="entry name" value="Glutathione_S-Trfase"/>
</dbReference>
<dbReference type="RefSeq" id="WP_085793390.1">
    <property type="nucleotide sequence ID" value="NZ_FWFK01000008.1"/>
</dbReference>